<name>A0A2P2J7S0_RHIMU</name>
<dbReference type="EMBL" id="GGEC01008964">
    <property type="protein sequence ID" value="MBW89447.1"/>
    <property type="molecule type" value="Transcribed_RNA"/>
</dbReference>
<sequence>MSSISMKGKRPAIQIALEEVYGLTSIFPKLIITPTLVPQGISLTWISNCIQKGTPSPVYPNMTFWDLVQDQQATFNASCWWNHYLDLQAQY</sequence>
<accession>A0A2P2J7S0</accession>
<reference evidence="1" key="1">
    <citation type="submission" date="2018-02" db="EMBL/GenBank/DDBJ databases">
        <title>Rhizophora mucronata_Transcriptome.</title>
        <authorList>
            <person name="Meera S.P."/>
            <person name="Sreeshan A."/>
            <person name="Augustine A."/>
        </authorList>
    </citation>
    <scope>NUCLEOTIDE SEQUENCE</scope>
    <source>
        <tissue evidence="1">Leaf</tissue>
    </source>
</reference>
<protein>
    <submittedName>
        <fullName evidence="1">Uncharacterized protein</fullName>
    </submittedName>
</protein>
<proteinExistence type="predicted"/>
<evidence type="ECO:0000313" key="1">
    <source>
        <dbReference type="EMBL" id="MBW89447.1"/>
    </source>
</evidence>
<organism evidence="1">
    <name type="scientific">Rhizophora mucronata</name>
    <name type="common">Asiatic mangrove</name>
    <dbReference type="NCBI Taxonomy" id="61149"/>
    <lineage>
        <taxon>Eukaryota</taxon>
        <taxon>Viridiplantae</taxon>
        <taxon>Streptophyta</taxon>
        <taxon>Embryophyta</taxon>
        <taxon>Tracheophyta</taxon>
        <taxon>Spermatophyta</taxon>
        <taxon>Magnoliopsida</taxon>
        <taxon>eudicotyledons</taxon>
        <taxon>Gunneridae</taxon>
        <taxon>Pentapetalae</taxon>
        <taxon>rosids</taxon>
        <taxon>fabids</taxon>
        <taxon>Malpighiales</taxon>
        <taxon>Rhizophoraceae</taxon>
        <taxon>Rhizophora</taxon>
    </lineage>
</organism>
<dbReference type="AlphaFoldDB" id="A0A2P2J7S0"/>